<accession>A0ABV4NI95</accession>
<evidence type="ECO:0000313" key="8">
    <source>
        <dbReference type="Proteomes" id="UP001569414"/>
    </source>
</evidence>
<proteinExistence type="inferred from homology"/>
<dbReference type="EMBL" id="JBGMEL010000001">
    <property type="protein sequence ID" value="MFA0789272.1"/>
    <property type="molecule type" value="Genomic_DNA"/>
</dbReference>
<evidence type="ECO:0000256" key="1">
    <source>
        <dbReference type="ARBA" id="ARBA00004886"/>
    </source>
</evidence>
<dbReference type="RefSeq" id="WP_371842398.1">
    <property type="nucleotide sequence ID" value="NZ_JBGMEL010000001.1"/>
</dbReference>
<sequence length="33" mass="3736">MTWSKPVIIEIECGMEISMYGPSGDDERDGELF</sequence>
<evidence type="ECO:0000256" key="4">
    <source>
        <dbReference type="ARBA" id="ARBA00022905"/>
    </source>
</evidence>
<comment type="pathway">
    <text evidence="1">Cofactor biosynthesis; pyrroloquinoline quinone biosynthesis.</text>
</comment>
<dbReference type="Pfam" id="PF08042">
    <property type="entry name" value="PqqA"/>
    <property type="match status" value="1"/>
</dbReference>
<evidence type="ECO:0000313" key="7">
    <source>
        <dbReference type="EMBL" id="MFA0789272.1"/>
    </source>
</evidence>
<organism evidence="7 8">
    <name type="scientific">Microbulbifer echini</name>
    <dbReference type="NCBI Taxonomy" id="1529067"/>
    <lineage>
        <taxon>Bacteria</taxon>
        <taxon>Pseudomonadati</taxon>
        <taxon>Pseudomonadota</taxon>
        <taxon>Gammaproteobacteria</taxon>
        <taxon>Cellvibrionales</taxon>
        <taxon>Microbulbiferaceae</taxon>
        <taxon>Microbulbifer</taxon>
    </lineage>
</organism>
<protein>
    <recommendedName>
        <fullName evidence="3">Coenzyme PQQ synthesis protein A</fullName>
    </recommendedName>
    <alternativeName>
        <fullName evidence="6">Pyrroloquinoline quinone biosynthesis protein A</fullName>
    </alternativeName>
</protein>
<keyword evidence="8" id="KW-1185">Reference proteome</keyword>
<evidence type="ECO:0000256" key="5">
    <source>
        <dbReference type="ARBA" id="ARBA00024749"/>
    </source>
</evidence>
<dbReference type="Proteomes" id="UP001569414">
    <property type="component" value="Unassembled WGS sequence"/>
</dbReference>
<evidence type="ECO:0000256" key="6">
    <source>
        <dbReference type="ARBA" id="ARBA00030967"/>
    </source>
</evidence>
<name>A0ABV4NI95_9GAMM</name>
<dbReference type="InterPro" id="IPR011725">
    <property type="entry name" value="PQQ_synth_PqqA"/>
</dbReference>
<evidence type="ECO:0000256" key="3">
    <source>
        <dbReference type="ARBA" id="ARBA00015086"/>
    </source>
</evidence>
<comment type="similarity">
    <text evidence="2">Belongs to the PqqA family.</text>
</comment>
<gene>
    <name evidence="7" type="primary">pqqA</name>
    <name evidence="7" type="ORF">ACCI51_01865</name>
</gene>
<dbReference type="NCBIfam" id="TIGR02107">
    <property type="entry name" value="PQQ_syn_pqqA"/>
    <property type="match status" value="1"/>
</dbReference>
<reference evidence="7 8" key="1">
    <citation type="submission" date="2024-08" db="EMBL/GenBank/DDBJ databases">
        <authorList>
            <person name="Ishaq N."/>
        </authorList>
    </citation>
    <scope>NUCLEOTIDE SEQUENCE [LARGE SCALE GENOMIC DNA]</scope>
    <source>
        <strain evidence="7 8">JCM 30400</strain>
    </source>
</reference>
<comment type="function">
    <text evidence="5">Required for coenzyme pyrroloquinoline quinone (PQQ) biosynthesis. PQQ is probably formed by cross-linking a specific glutamate to a specific tyrosine residue and excising these residues from the peptide.</text>
</comment>
<keyword evidence="4" id="KW-0884">PQQ biosynthesis</keyword>
<evidence type="ECO:0000256" key="2">
    <source>
        <dbReference type="ARBA" id="ARBA00009325"/>
    </source>
</evidence>
<comment type="caution">
    <text evidence="7">The sequence shown here is derived from an EMBL/GenBank/DDBJ whole genome shotgun (WGS) entry which is preliminary data.</text>
</comment>